<evidence type="ECO:0000313" key="6">
    <source>
        <dbReference type="Proteomes" id="UP000065151"/>
    </source>
</evidence>
<dbReference type="Pfam" id="PF00581">
    <property type="entry name" value="Rhodanese"/>
    <property type="match status" value="2"/>
</dbReference>
<protein>
    <recommendedName>
        <fullName evidence="3">Sulfurtransferase</fullName>
    </recommendedName>
</protein>
<dbReference type="CDD" id="cd01449">
    <property type="entry name" value="TST_Repeat_2"/>
    <property type="match status" value="1"/>
</dbReference>
<evidence type="ECO:0000259" key="4">
    <source>
        <dbReference type="PROSITE" id="PS50206"/>
    </source>
</evidence>
<gene>
    <name evidence="5" type="ORF">AU252_04925</name>
</gene>
<dbReference type="STRING" id="121292.AU252_04925"/>
<comment type="catalytic activity">
    <reaction evidence="2">
        <text>thiosulfate + hydrogen cyanide = thiocyanate + sulfite + 2 H(+)</text>
        <dbReference type="Rhea" id="RHEA:16881"/>
        <dbReference type="ChEBI" id="CHEBI:15378"/>
        <dbReference type="ChEBI" id="CHEBI:17359"/>
        <dbReference type="ChEBI" id="CHEBI:18022"/>
        <dbReference type="ChEBI" id="CHEBI:18407"/>
        <dbReference type="ChEBI" id="CHEBI:33542"/>
        <dbReference type="EC" id="2.8.1.1"/>
    </reaction>
</comment>
<dbReference type="CDD" id="cd01448">
    <property type="entry name" value="TST_Repeat_1"/>
    <property type="match status" value="1"/>
</dbReference>
<dbReference type="SUPFAM" id="SSF52821">
    <property type="entry name" value="Rhodanese/Cell cycle control phosphatase"/>
    <property type="match status" value="2"/>
</dbReference>
<dbReference type="KEGG" id="psul:AU252_04925"/>
<name>A0A0U2X9C2_9MICC</name>
<dbReference type="PROSITE" id="PS50206">
    <property type="entry name" value="RHODANESE_3"/>
    <property type="match status" value="2"/>
</dbReference>
<evidence type="ECO:0000313" key="5">
    <source>
        <dbReference type="EMBL" id="ALV40594.1"/>
    </source>
</evidence>
<evidence type="ECO:0000256" key="3">
    <source>
        <dbReference type="RuleBase" id="RU000507"/>
    </source>
</evidence>
<organism evidence="5">
    <name type="scientific">Pseudarthrobacter sulfonivorans</name>
    <dbReference type="NCBI Taxonomy" id="121292"/>
    <lineage>
        <taxon>Bacteria</taxon>
        <taxon>Bacillati</taxon>
        <taxon>Actinomycetota</taxon>
        <taxon>Actinomycetes</taxon>
        <taxon>Micrococcales</taxon>
        <taxon>Micrococcaceae</taxon>
        <taxon>Pseudarthrobacter</taxon>
    </lineage>
</organism>
<dbReference type="PANTHER" id="PTHR43855:SF1">
    <property type="entry name" value="THIOSULFATE SULFURTRANSFERASE"/>
    <property type="match status" value="1"/>
</dbReference>
<dbReference type="InterPro" id="IPR051126">
    <property type="entry name" value="Thiosulfate_sulfurtransferase"/>
</dbReference>
<dbReference type="Gene3D" id="3.40.250.10">
    <property type="entry name" value="Rhodanese-like domain"/>
    <property type="match status" value="2"/>
</dbReference>
<evidence type="ECO:0000256" key="2">
    <source>
        <dbReference type="ARBA" id="ARBA00047549"/>
    </source>
</evidence>
<evidence type="ECO:0000256" key="1">
    <source>
        <dbReference type="ARBA" id="ARBA00022737"/>
    </source>
</evidence>
<keyword evidence="1" id="KW-0677">Repeat</keyword>
<dbReference type="PROSITE" id="PS00683">
    <property type="entry name" value="RHODANESE_2"/>
    <property type="match status" value="1"/>
</dbReference>
<dbReference type="Proteomes" id="UP000065151">
    <property type="component" value="Chromosome"/>
</dbReference>
<dbReference type="SMART" id="SM00450">
    <property type="entry name" value="RHOD"/>
    <property type="match status" value="2"/>
</dbReference>
<dbReference type="InterPro" id="IPR001763">
    <property type="entry name" value="Rhodanese-like_dom"/>
</dbReference>
<keyword evidence="3 5" id="KW-0808">Transferase</keyword>
<dbReference type="InterPro" id="IPR001307">
    <property type="entry name" value="Thiosulphate_STrfase_CS"/>
</dbReference>
<reference evidence="5 6" key="1">
    <citation type="submission" date="2015-12" db="EMBL/GenBank/DDBJ databases">
        <authorList>
            <person name="Shamseldin A."/>
            <person name="Moawad H."/>
            <person name="Abd El-Rahim W.M."/>
            <person name="Sadowsky M.J."/>
        </authorList>
    </citation>
    <scope>NUCLEOTIDE SEQUENCE [LARGE SCALE GENOMIC DNA]</scope>
    <source>
        <strain evidence="5 6">Ar51</strain>
    </source>
</reference>
<dbReference type="AlphaFoldDB" id="A0A0U2X9C2"/>
<dbReference type="PANTHER" id="PTHR43855">
    <property type="entry name" value="THIOSULFATE SULFURTRANSFERASE"/>
    <property type="match status" value="1"/>
</dbReference>
<dbReference type="InterPro" id="IPR036873">
    <property type="entry name" value="Rhodanese-like_dom_sf"/>
</dbReference>
<dbReference type="GO" id="GO:0004792">
    <property type="term" value="F:thiosulfate-cyanide sulfurtransferase activity"/>
    <property type="evidence" value="ECO:0007669"/>
    <property type="project" value="UniProtKB-EC"/>
</dbReference>
<accession>A0A0U2X9C2</accession>
<feature type="domain" description="Rhodanese" evidence="4">
    <location>
        <begin position="32"/>
        <end position="139"/>
    </location>
</feature>
<feature type="domain" description="Rhodanese" evidence="4">
    <location>
        <begin position="169"/>
        <end position="290"/>
    </location>
</feature>
<proteinExistence type="predicted"/>
<dbReference type="EMBL" id="CP013747">
    <property type="protein sequence ID" value="ALV40594.1"/>
    <property type="molecule type" value="Genomic_DNA"/>
</dbReference>
<sequence length="307" mass="34486">MQALPPDNSDRIAEYAHSDRLVTAEWLVQHMADRRLVIVESDEDPLLYEVGHIPSAVKIDWHTDLNNQVMRDYLTGQEFANLMTSRGISRDSTVVIYGDRHNWWAAYTLWVFSLFGHPDVRLLDGGRETWISEGRPLETAPPPARSATPYPVVTRDDASIRAFKSDVQEHIGLPLIDIRSPEEYTGERTSIPDYPQEGVLRGGHIPGARNVPWARAVSDDGTFRPRRELEEIYFHEVGLRADDEVITYCRIGERSSHSWFALTFLLGMDRVRNYDGSWTEWGNAVQAPIAVGSSGSGSTANVAAVSP</sequence>
<dbReference type="RefSeq" id="WP_058929764.1">
    <property type="nucleotide sequence ID" value="NZ_CP013747.1"/>
</dbReference>